<dbReference type="OrthoDB" id="1045822at2759"/>
<dbReference type="Pfam" id="PF04749">
    <property type="entry name" value="PLAC8"/>
    <property type="match status" value="1"/>
</dbReference>
<feature type="region of interest" description="Disordered" evidence="1">
    <location>
        <begin position="249"/>
        <end position="304"/>
    </location>
</feature>
<dbReference type="NCBIfam" id="TIGR01571">
    <property type="entry name" value="A_thal_Cys_rich"/>
    <property type="match status" value="1"/>
</dbReference>
<feature type="region of interest" description="Disordered" evidence="1">
    <location>
        <begin position="1"/>
        <end position="106"/>
    </location>
</feature>
<dbReference type="Proteomes" id="UP000016936">
    <property type="component" value="Unassembled WGS sequence"/>
</dbReference>
<evidence type="ECO:0000313" key="3">
    <source>
        <dbReference type="Proteomes" id="UP000016936"/>
    </source>
</evidence>
<dbReference type="eggNOG" id="ENOG502S5E0">
    <property type="taxonomic scope" value="Eukaryota"/>
</dbReference>
<organism evidence="2 3">
    <name type="scientific">Cochliobolus heterostrophus (strain C5 / ATCC 48332 / race O)</name>
    <name type="common">Southern corn leaf blight fungus</name>
    <name type="synonym">Bipolaris maydis</name>
    <dbReference type="NCBI Taxonomy" id="701091"/>
    <lineage>
        <taxon>Eukaryota</taxon>
        <taxon>Fungi</taxon>
        <taxon>Dikarya</taxon>
        <taxon>Ascomycota</taxon>
        <taxon>Pezizomycotina</taxon>
        <taxon>Dothideomycetes</taxon>
        <taxon>Pleosporomycetidae</taxon>
        <taxon>Pleosporales</taxon>
        <taxon>Pleosporineae</taxon>
        <taxon>Pleosporaceae</taxon>
        <taxon>Bipolaris</taxon>
    </lineage>
</organism>
<proteinExistence type="predicted"/>
<reference evidence="2 3" key="1">
    <citation type="journal article" date="2012" name="PLoS Pathog.">
        <title>Diverse lifestyles and strategies of plant pathogenesis encoded in the genomes of eighteen Dothideomycetes fungi.</title>
        <authorList>
            <person name="Ohm R.A."/>
            <person name="Feau N."/>
            <person name="Henrissat B."/>
            <person name="Schoch C.L."/>
            <person name="Horwitz B.A."/>
            <person name="Barry K.W."/>
            <person name="Condon B.J."/>
            <person name="Copeland A.C."/>
            <person name="Dhillon B."/>
            <person name="Glaser F."/>
            <person name="Hesse C.N."/>
            <person name="Kosti I."/>
            <person name="LaButti K."/>
            <person name="Lindquist E.A."/>
            <person name="Lucas S."/>
            <person name="Salamov A.A."/>
            <person name="Bradshaw R.E."/>
            <person name="Ciuffetti L."/>
            <person name="Hamelin R.C."/>
            <person name="Kema G.H.J."/>
            <person name="Lawrence C."/>
            <person name="Scott J.A."/>
            <person name="Spatafora J.W."/>
            <person name="Turgeon B.G."/>
            <person name="de Wit P.J.G.M."/>
            <person name="Zhong S."/>
            <person name="Goodwin S.B."/>
            <person name="Grigoriev I.V."/>
        </authorList>
    </citation>
    <scope>NUCLEOTIDE SEQUENCE [LARGE SCALE GENOMIC DNA]</scope>
    <source>
        <strain evidence="3">C5 / ATCC 48332 / race O</strain>
    </source>
</reference>
<feature type="compositionally biased region" description="Polar residues" evidence="1">
    <location>
        <begin position="7"/>
        <end position="28"/>
    </location>
</feature>
<feature type="compositionally biased region" description="Low complexity" evidence="1">
    <location>
        <begin position="35"/>
        <end position="77"/>
    </location>
</feature>
<dbReference type="InterPro" id="IPR006461">
    <property type="entry name" value="PLAC_motif_containing"/>
</dbReference>
<keyword evidence="3" id="KW-1185">Reference proteome</keyword>
<evidence type="ECO:0000313" key="2">
    <source>
        <dbReference type="EMBL" id="EMD87751.1"/>
    </source>
</evidence>
<name>M2U131_COCH5</name>
<dbReference type="HOGENOM" id="CLU_600114_0_0_1"/>
<dbReference type="PANTHER" id="PTHR15907">
    <property type="entry name" value="DUF614 FAMILY PROTEIN-RELATED"/>
    <property type="match status" value="1"/>
</dbReference>
<feature type="compositionally biased region" description="Low complexity" evidence="1">
    <location>
        <begin position="181"/>
        <end position="210"/>
    </location>
</feature>
<evidence type="ECO:0000256" key="1">
    <source>
        <dbReference type="SAM" id="MobiDB-lite"/>
    </source>
</evidence>
<protein>
    <recommendedName>
        <fullName evidence="4">PLAC8-domain-containing protein</fullName>
    </recommendedName>
</protein>
<gene>
    <name evidence="2" type="ORF">COCHEDRAFT_1227066</name>
</gene>
<dbReference type="EMBL" id="KB445581">
    <property type="protein sequence ID" value="EMD87751.1"/>
    <property type="molecule type" value="Genomic_DNA"/>
</dbReference>
<dbReference type="OMA" id="RHFSYAQ"/>
<sequence length="495" mass="55730">MDPRNYGRSQEAQPQMTSRQHTRFSWQQPLDDEVPPYQEQQQQAQQHQPQQLATQQYQTQQQYQQYQQPQQQQQQYQHQHHQPQPLPQQQQQHHHHHHHHQEPQQRVDIDASRHFSYAQTPAEMRAFVYTSSPSDPPMPHSMPISLPTSPVGYTPIDPRPQSMLDAQIPVVPPQSRAADMQPSHVQQVQPPVSPVSPQHSSHPQTQQYSPVSPIPHPQPVHQAPQANTQQSRHARQMSNLSPINTNVRVHTMPTIPPTPPSGTHQTSPLPQKAPITPISANSMHKEQPRQAATSPTNQASYAHEPYSPHGFVTGQTNNMHAVFSPDAAHGPNGLDFAAHQPGQISHPNMESESSHEWSNGLCACRPEPATCFTGLFCPCIVYGRTSYRLSQKSAKNDPTDMLGHSTTNGHCIVMGLSCGLWWLFPMLQRTRIRRAYKIKGSLGSDLLRGCCCCCCVVVQNEREVKAREEASRRWAGPASTDVYTRSGGMVYKPQQ</sequence>
<evidence type="ECO:0008006" key="4">
    <source>
        <dbReference type="Google" id="ProtNLM"/>
    </source>
</evidence>
<accession>M2U131</accession>
<dbReference type="AlphaFoldDB" id="M2U131"/>
<feature type="compositionally biased region" description="Polar residues" evidence="1">
    <location>
        <begin position="290"/>
        <end position="300"/>
    </location>
</feature>
<feature type="region of interest" description="Disordered" evidence="1">
    <location>
        <begin position="174"/>
        <end position="235"/>
    </location>
</feature>
<dbReference type="STRING" id="701091.M2U131"/>
<reference evidence="3" key="2">
    <citation type="journal article" date="2013" name="PLoS Genet.">
        <title>Comparative genome structure, secondary metabolite, and effector coding capacity across Cochliobolus pathogens.</title>
        <authorList>
            <person name="Condon B.J."/>
            <person name="Leng Y."/>
            <person name="Wu D."/>
            <person name="Bushley K.E."/>
            <person name="Ohm R.A."/>
            <person name="Otillar R."/>
            <person name="Martin J."/>
            <person name="Schackwitz W."/>
            <person name="Grimwood J."/>
            <person name="MohdZainudin N."/>
            <person name="Xue C."/>
            <person name="Wang R."/>
            <person name="Manning V.A."/>
            <person name="Dhillon B."/>
            <person name="Tu Z.J."/>
            <person name="Steffenson B.J."/>
            <person name="Salamov A."/>
            <person name="Sun H."/>
            <person name="Lowry S."/>
            <person name="LaButti K."/>
            <person name="Han J."/>
            <person name="Copeland A."/>
            <person name="Lindquist E."/>
            <person name="Barry K."/>
            <person name="Schmutz J."/>
            <person name="Baker S.E."/>
            <person name="Ciuffetti L.M."/>
            <person name="Grigoriev I.V."/>
            <person name="Zhong S."/>
            <person name="Turgeon B.G."/>
        </authorList>
    </citation>
    <scope>NUCLEOTIDE SEQUENCE [LARGE SCALE GENOMIC DNA]</scope>
    <source>
        <strain evidence="3">C5 / ATCC 48332 / race O</strain>
    </source>
</reference>